<dbReference type="SMART" id="SM00747">
    <property type="entry name" value="CFEM"/>
    <property type="match status" value="1"/>
</dbReference>
<comment type="similarity">
    <text evidence="13">Belongs to the SAT4 family.</text>
</comment>
<evidence type="ECO:0000256" key="13">
    <source>
        <dbReference type="ARBA" id="ARBA00038359"/>
    </source>
</evidence>
<protein>
    <recommendedName>
        <fullName evidence="18">CFEM domain-containing protein</fullName>
    </recommendedName>
</protein>
<keyword evidence="6" id="KW-0336">GPI-anchor</keyword>
<evidence type="ECO:0000256" key="5">
    <source>
        <dbReference type="ARBA" id="ARBA00022525"/>
    </source>
</evidence>
<accession>A0A9N9Q8E8</accession>
<keyword evidence="12" id="KW-0449">Lipoprotein</keyword>
<evidence type="ECO:0000313" key="19">
    <source>
        <dbReference type="EMBL" id="CAG8978944.1"/>
    </source>
</evidence>
<feature type="chain" id="PRO_5040227897" description="CFEM domain-containing protein" evidence="17">
    <location>
        <begin position="19"/>
        <end position="437"/>
    </location>
</feature>
<evidence type="ECO:0000256" key="6">
    <source>
        <dbReference type="ARBA" id="ARBA00022622"/>
    </source>
</evidence>
<reference evidence="19" key="1">
    <citation type="submission" date="2021-07" db="EMBL/GenBank/DDBJ databases">
        <authorList>
            <person name="Durling M."/>
        </authorList>
    </citation>
    <scope>NUCLEOTIDE SEQUENCE</scope>
</reference>
<dbReference type="PROSITE" id="PS52012">
    <property type="entry name" value="CFEM"/>
    <property type="match status" value="1"/>
</dbReference>
<comment type="caution">
    <text evidence="14">Lacks conserved residue(s) required for the propagation of feature annotation.</text>
</comment>
<feature type="transmembrane region" description="Helical" evidence="16">
    <location>
        <begin position="134"/>
        <end position="154"/>
    </location>
</feature>
<keyword evidence="10 16" id="KW-0472">Membrane</keyword>
<dbReference type="AlphaFoldDB" id="A0A9N9Q8E8"/>
<comment type="caution">
    <text evidence="19">The sequence shown here is derived from an EMBL/GenBank/DDBJ whole genome shotgun (WGS) entry which is preliminary data.</text>
</comment>
<evidence type="ECO:0000256" key="4">
    <source>
        <dbReference type="ARBA" id="ARBA00010031"/>
    </source>
</evidence>
<feature type="disulfide bond" evidence="14">
    <location>
        <begin position="33"/>
        <end position="73"/>
    </location>
</feature>
<dbReference type="EMBL" id="CAJVRM010000287">
    <property type="protein sequence ID" value="CAG8978944.1"/>
    <property type="molecule type" value="Genomic_DNA"/>
</dbReference>
<gene>
    <name evidence="19" type="ORF">HYALB_00013335</name>
</gene>
<keyword evidence="11 14" id="KW-1015">Disulfide bond</keyword>
<comment type="similarity">
    <text evidence="4">Belongs to the RBT5 family.</text>
</comment>
<dbReference type="Pfam" id="PF20684">
    <property type="entry name" value="Fung_rhodopsin"/>
    <property type="match status" value="1"/>
</dbReference>
<proteinExistence type="inferred from homology"/>
<feature type="disulfide bond" evidence="14">
    <location>
        <begin position="47"/>
        <end position="54"/>
    </location>
</feature>
<evidence type="ECO:0000256" key="8">
    <source>
        <dbReference type="ARBA" id="ARBA00022729"/>
    </source>
</evidence>
<dbReference type="GO" id="GO:0098552">
    <property type="term" value="C:side of membrane"/>
    <property type="evidence" value="ECO:0007669"/>
    <property type="project" value="UniProtKB-KW"/>
</dbReference>
<name>A0A9N9Q8E8_9HELO</name>
<keyword evidence="5" id="KW-0964">Secreted</keyword>
<comment type="subcellular location">
    <subcellularLocation>
        <location evidence="2">Membrane</location>
        <topology evidence="2">Lipid-anchor</topology>
        <topology evidence="2">GPI-anchor</topology>
    </subcellularLocation>
    <subcellularLocation>
        <location evidence="1">Membrane</location>
        <topology evidence="1">Multi-pass membrane protein</topology>
    </subcellularLocation>
    <subcellularLocation>
        <location evidence="3">Secreted</location>
    </subcellularLocation>
</comment>
<dbReference type="Proteomes" id="UP000701801">
    <property type="component" value="Unassembled WGS sequence"/>
</dbReference>
<evidence type="ECO:0000256" key="16">
    <source>
        <dbReference type="SAM" id="Phobius"/>
    </source>
</evidence>
<keyword evidence="7 16" id="KW-0812">Transmembrane</keyword>
<keyword evidence="8 17" id="KW-0732">Signal</keyword>
<feature type="signal peptide" evidence="17">
    <location>
        <begin position="1"/>
        <end position="18"/>
    </location>
</feature>
<evidence type="ECO:0000256" key="12">
    <source>
        <dbReference type="ARBA" id="ARBA00023288"/>
    </source>
</evidence>
<dbReference type="InterPro" id="IPR052337">
    <property type="entry name" value="SAT4-like"/>
</dbReference>
<feature type="region of interest" description="Disordered" evidence="15">
    <location>
        <begin position="411"/>
        <end position="437"/>
    </location>
</feature>
<evidence type="ECO:0000256" key="3">
    <source>
        <dbReference type="ARBA" id="ARBA00004613"/>
    </source>
</evidence>
<evidence type="ECO:0000256" key="9">
    <source>
        <dbReference type="ARBA" id="ARBA00022989"/>
    </source>
</evidence>
<evidence type="ECO:0000256" key="17">
    <source>
        <dbReference type="SAM" id="SignalP"/>
    </source>
</evidence>
<dbReference type="OrthoDB" id="2496787at2759"/>
<evidence type="ECO:0000256" key="14">
    <source>
        <dbReference type="PROSITE-ProRule" id="PRU01356"/>
    </source>
</evidence>
<keyword evidence="6" id="KW-0325">Glycoprotein</keyword>
<evidence type="ECO:0000256" key="7">
    <source>
        <dbReference type="ARBA" id="ARBA00022692"/>
    </source>
</evidence>
<dbReference type="GO" id="GO:0005576">
    <property type="term" value="C:extracellular region"/>
    <property type="evidence" value="ECO:0007669"/>
    <property type="project" value="UniProtKB-SubCell"/>
</dbReference>
<dbReference type="Pfam" id="PF05730">
    <property type="entry name" value="CFEM"/>
    <property type="match status" value="1"/>
</dbReference>
<feature type="transmembrane region" description="Helical" evidence="16">
    <location>
        <begin position="212"/>
        <end position="234"/>
    </location>
</feature>
<dbReference type="PANTHER" id="PTHR33048">
    <property type="entry name" value="PTH11-LIKE INTEGRAL MEMBRANE PROTEIN (AFU_ORTHOLOGUE AFUA_5G11245)"/>
    <property type="match status" value="1"/>
</dbReference>
<sequence length="437" mass="48433">MKWIQFTVLLAFVPRILAQDASFLQLVASLPTCGLQCLVTSVQASSCSLTNTTCVCTNEPLQAVIASCVASSCTIKESLTVKNITDGLCHVPLNDKSASFEIIVVTMGVLTGMMVALRMFSAYILGISLYADDYTILITFISGIPSSVLLGHFLPKNGIGRDIWHVPFDQITEFVHIFYAAEVLYFAQVSLLKIGLLLFYLRIFSKSKIGKYIHGTIALNIIVGITFIIAALFQCQPINYNWNRWDGEHSGKCVNINAVSWANSALSILIDAWMLALPMSQMATLQLHWKKKVGVAMMFMVGAFVTVISILRLRTLVIFGSSQNPTWDNYEVGVWSDLEINVGIICTCMPCLRLLLVRMFPKIFGGSVNRSTNYAKNYASNNDRSQFGTKKSGARRQDDADDVEILRESVEMARIGPLTPTSQRDTKTGFKIQQQDV</sequence>
<evidence type="ECO:0000256" key="15">
    <source>
        <dbReference type="SAM" id="MobiDB-lite"/>
    </source>
</evidence>
<feature type="transmembrane region" description="Helical" evidence="16">
    <location>
        <begin position="174"/>
        <end position="200"/>
    </location>
</feature>
<dbReference type="PANTHER" id="PTHR33048:SF143">
    <property type="entry name" value="EXTRACELLULAR MEMBRANE PROTEIN CFEM DOMAIN-CONTAINING PROTEIN-RELATED"/>
    <property type="match status" value="1"/>
</dbReference>
<feature type="transmembrane region" description="Helical" evidence="16">
    <location>
        <begin position="102"/>
        <end position="127"/>
    </location>
</feature>
<feature type="transmembrane region" description="Helical" evidence="16">
    <location>
        <begin position="297"/>
        <end position="320"/>
    </location>
</feature>
<evidence type="ECO:0000256" key="11">
    <source>
        <dbReference type="ARBA" id="ARBA00023157"/>
    </source>
</evidence>
<feature type="disulfide bond" evidence="14">
    <location>
        <begin position="56"/>
        <end position="89"/>
    </location>
</feature>
<evidence type="ECO:0000256" key="1">
    <source>
        <dbReference type="ARBA" id="ARBA00004141"/>
    </source>
</evidence>
<evidence type="ECO:0000259" key="18">
    <source>
        <dbReference type="PROSITE" id="PS52012"/>
    </source>
</evidence>
<keyword evidence="20" id="KW-1185">Reference proteome</keyword>
<evidence type="ECO:0000256" key="10">
    <source>
        <dbReference type="ARBA" id="ARBA00023136"/>
    </source>
</evidence>
<evidence type="ECO:0000313" key="20">
    <source>
        <dbReference type="Proteomes" id="UP000701801"/>
    </source>
</evidence>
<evidence type="ECO:0000256" key="2">
    <source>
        <dbReference type="ARBA" id="ARBA00004589"/>
    </source>
</evidence>
<dbReference type="InterPro" id="IPR008427">
    <property type="entry name" value="Extracellular_membr_CFEM_dom"/>
</dbReference>
<feature type="domain" description="CFEM" evidence="18">
    <location>
        <begin position="5"/>
        <end position="117"/>
    </location>
</feature>
<feature type="transmembrane region" description="Helical" evidence="16">
    <location>
        <begin position="340"/>
        <end position="360"/>
    </location>
</feature>
<keyword evidence="9 16" id="KW-1133">Transmembrane helix</keyword>
<feature type="disulfide bond" evidence="14">
    <location>
        <begin position="37"/>
        <end position="68"/>
    </location>
</feature>
<organism evidence="19 20">
    <name type="scientific">Hymenoscyphus albidus</name>
    <dbReference type="NCBI Taxonomy" id="595503"/>
    <lineage>
        <taxon>Eukaryota</taxon>
        <taxon>Fungi</taxon>
        <taxon>Dikarya</taxon>
        <taxon>Ascomycota</taxon>
        <taxon>Pezizomycotina</taxon>
        <taxon>Leotiomycetes</taxon>
        <taxon>Helotiales</taxon>
        <taxon>Helotiaceae</taxon>
        <taxon>Hymenoscyphus</taxon>
    </lineage>
</organism>
<dbReference type="InterPro" id="IPR049326">
    <property type="entry name" value="Rhodopsin_dom_fungi"/>
</dbReference>